<proteinExistence type="predicted"/>
<reference evidence="3 4" key="1">
    <citation type="submission" date="2018-02" db="EMBL/GenBank/DDBJ databases">
        <authorList>
            <person name="Cohen D.B."/>
            <person name="Kent A.D."/>
        </authorList>
    </citation>
    <scope>NUCLEOTIDE SEQUENCE [LARGE SCALE GENOMIC DNA]</scope>
    <source>
        <strain evidence="3 4">CCAP 1448/3</strain>
    </source>
</reference>
<sequence>MLFERSPQSQIIPPSLKETSILGHFAGYFGRKSTLLAGLASISIHGLALILLSYISDFETTPSLELPSPIQVVALTPTEQSRIPTLVVPRTSIDTLPAIFYQPVFPIPPKRTQSDSLNLSVSLHPSPSPSPKLATPQPSPAKISDYSLYRKPIFLGKFPVTLSPTSSPPPTSEVETNPEPATTASPMSETPNNTHNWLENPLPQATPLIENDSTQLAFNSSNTSDEAGNTNYQNWATRLEISSTKFQKVFVKGTYPEIACPKKLNGEVGVAVLIDPDKQPNYLEVIKSSGYKVFDEEAITDAMAANFEQSVIGEPYIVIVKYEQDSGNCDVDDTN</sequence>
<dbReference type="AlphaFoldDB" id="A0A2T1C4B0"/>
<evidence type="ECO:0000313" key="3">
    <source>
        <dbReference type="EMBL" id="PSB03089.1"/>
    </source>
</evidence>
<evidence type="ECO:0000259" key="2">
    <source>
        <dbReference type="PROSITE" id="PS52015"/>
    </source>
</evidence>
<dbReference type="PROSITE" id="PS52015">
    <property type="entry name" value="TONB_CTD"/>
    <property type="match status" value="1"/>
</dbReference>
<dbReference type="OrthoDB" id="506407at2"/>
<evidence type="ECO:0000256" key="1">
    <source>
        <dbReference type="SAM" id="MobiDB-lite"/>
    </source>
</evidence>
<keyword evidence="4" id="KW-1185">Reference proteome</keyword>
<feature type="domain" description="TonB C-terminal" evidence="2">
    <location>
        <begin position="240"/>
        <end position="332"/>
    </location>
</feature>
<accession>A0A2T1C4B0</accession>
<dbReference type="GO" id="GO:0098797">
    <property type="term" value="C:plasma membrane protein complex"/>
    <property type="evidence" value="ECO:0007669"/>
    <property type="project" value="TreeGrafter"/>
</dbReference>
<organism evidence="3 4">
    <name type="scientific">Merismopedia glauca CCAP 1448/3</name>
    <dbReference type="NCBI Taxonomy" id="1296344"/>
    <lineage>
        <taxon>Bacteria</taxon>
        <taxon>Bacillati</taxon>
        <taxon>Cyanobacteriota</taxon>
        <taxon>Cyanophyceae</taxon>
        <taxon>Synechococcales</taxon>
        <taxon>Merismopediaceae</taxon>
        <taxon>Merismopedia</taxon>
    </lineage>
</organism>
<dbReference type="Pfam" id="PF03544">
    <property type="entry name" value="TonB_C"/>
    <property type="match status" value="1"/>
</dbReference>
<feature type="compositionally biased region" description="Low complexity" evidence="1">
    <location>
        <begin position="116"/>
        <end position="125"/>
    </location>
</feature>
<dbReference type="InterPro" id="IPR037682">
    <property type="entry name" value="TonB_C"/>
</dbReference>
<dbReference type="Gene3D" id="3.30.1150.10">
    <property type="match status" value="1"/>
</dbReference>
<name>A0A2T1C4B0_9CYAN</name>
<feature type="region of interest" description="Disordered" evidence="1">
    <location>
        <begin position="160"/>
        <end position="206"/>
    </location>
</feature>
<dbReference type="Proteomes" id="UP000238762">
    <property type="component" value="Unassembled WGS sequence"/>
</dbReference>
<evidence type="ECO:0000313" key="4">
    <source>
        <dbReference type="Proteomes" id="UP000238762"/>
    </source>
</evidence>
<feature type="compositionally biased region" description="Polar residues" evidence="1">
    <location>
        <begin position="182"/>
        <end position="197"/>
    </location>
</feature>
<gene>
    <name evidence="3" type="ORF">C7B64_10150</name>
</gene>
<dbReference type="PANTHER" id="PTHR33446">
    <property type="entry name" value="PROTEIN TONB-RELATED"/>
    <property type="match status" value="1"/>
</dbReference>
<dbReference type="EMBL" id="PVWJ01000041">
    <property type="protein sequence ID" value="PSB03089.1"/>
    <property type="molecule type" value="Genomic_DNA"/>
</dbReference>
<dbReference type="GO" id="GO:0031992">
    <property type="term" value="F:energy transducer activity"/>
    <property type="evidence" value="ECO:0007669"/>
    <property type="project" value="TreeGrafter"/>
</dbReference>
<reference evidence="3 4" key="2">
    <citation type="submission" date="2018-03" db="EMBL/GenBank/DDBJ databases">
        <title>The ancient ancestry and fast evolution of plastids.</title>
        <authorList>
            <person name="Moore K.R."/>
            <person name="Magnabosco C."/>
            <person name="Momper L."/>
            <person name="Gold D.A."/>
            <person name="Bosak T."/>
            <person name="Fournier G.P."/>
        </authorList>
    </citation>
    <scope>NUCLEOTIDE SEQUENCE [LARGE SCALE GENOMIC DNA]</scope>
    <source>
        <strain evidence="3 4">CCAP 1448/3</strain>
    </source>
</reference>
<dbReference type="SUPFAM" id="SSF74653">
    <property type="entry name" value="TolA/TonB C-terminal domain"/>
    <property type="match status" value="1"/>
</dbReference>
<comment type="caution">
    <text evidence="3">The sequence shown here is derived from an EMBL/GenBank/DDBJ whole genome shotgun (WGS) entry which is preliminary data.</text>
</comment>
<dbReference type="InterPro" id="IPR051045">
    <property type="entry name" value="TonB-dependent_transducer"/>
</dbReference>
<dbReference type="PANTHER" id="PTHR33446:SF2">
    <property type="entry name" value="PROTEIN TONB"/>
    <property type="match status" value="1"/>
</dbReference>
<feature type="region of interest" description="Disordered" evidence="1">
    <location>
        <begin position="116"/>
        <end position="141"/>
    </location>
</feature>
<dbReference type="RefSeq" id="WP_106288535.1">
    <property type="nucleotide sequence ID" value="NZ_CAWNTC010000024.1"/>
</dbReference>
<protein>
    <recommendedName>
        <fullName evidence="2">TonB C-terminal domain-containing protein</fullName>
    </recommendedName>
</protein>
<dbReference type="GO" id="GO:0055085">
    <property type="term" value="P:transmembrane transport"/>
    <property type="evidence" value="ECO:0007669"/>
    <property type="project" value="InterPro"/>
</dbReference>